<evidence type="ECO:0000256" key="1">
    <source>
        <dbReference type="ARBA" id="ARBA00022723"/>
    </source>
</evidence>
<evidence type="ECO:0000256" key="3">
    <source>
        <dbReference type="ARBA" id="ARBA00022833"/>
    </source>
</evidence>
<feature type="region of interest" description="Disordered" evidence="5">
    <location>
        <begin position="323"/>
        <end position="357"/>
    </location>
</feature>
<dbReference type="EMBL" id="BDRX01000014">
    <property type="protein sequence ID" value="GBF90069.1"/>
    <property type="molecule type" value="Genomic_DNA"/>
</dbReference>
<keyword evidence="2" id="KW-0863">Zinc-finger</keyword>
<dbReference type="InterPro" id="IPR045234">
    <property type="entry name" value="Unkempt-like"/>
</dbReference>
<dbReference type="GO" id="GO:0003677">
    <property type="term" value="F:DNA binding"/>
    <property type="evidence" value="ECO:0007669"/>
    <property type="project" value="UniProtKB-KW"/>
</dbReference>
<dbReference type="InterPro" id="IPR002227">
    <property type="entry name" value="Tyrosinase_Cu-bd"/>
</dbReference>
<evidence type="ECO:0000313" key="7">
    <source>
        <dbReference type="EMBL" id="GBF90069.1"/>
    </source>
</evidence>
<evidence type="ECO:0000256" key="4">
    <source>
        <dbReference type="ARBA" id="ARBA00023125"/>
    </source>
</evidence>
<dbReference type="PANTHER" id="PTHR14493:SF50">
    <property type="entry name" value="RING FINGER PROTEIN UNKEMPT"/>
    <property type="match status" value="1"/>
</dbReference>
<evidence type="ECO:0000256" key="2">
    <source>
        <dbReference type="ARBA" id="ARBA00022771"/>
    </source>
</evidence>
<keyword evidence="4" id="KW-0238">DNA-binding</keyword>
<reference evidence="7 8" key="1">
    <citation type="journal article" date="2018" name="Sci. Rep.">
        <title>Raphidocelis subcapitata (=Pseudokirchneriella subcapitata) provides an insight into genome evolution and environmental adaptations in the Sphaeropleales.</title>
        <authorList>
            <person name="Suzuki S."/>
            <person name="Yamaguchi H."/>
            <person name="Nakajima N."/>
            <person name="Kawachi M."/>
        </authorList>
    </citation>
    <scope>NUCLEOTIDE SEQUENCE [LARGE SCALE GENOMIC DNA]</scope>
    <source>
        <strain evidence="7 8">NIES-35</strain>
    </source>
</reference>
<dbReference type="InterPro" id="IPR057444">
    <property type="entry name" value="Znf-CCCH_AtC3H23-like"/>
</dbReference>
<name>A0A2V0NRW8_9CHLO</name>
<dbReference type="PANTHER" id="PTHR14493">
    <property type="entry name" value="UNKEMPT FAMILY MEMBER"/>
    <property type="match status" value="1"/>
</dbReference>
<keyword evidence="3" id="KW-0862">Zinc</keyword>
<dbReference type="InParanoid" id="A0A2V0NRW8"/>
<accession>A0A2V0NRW8</accession>
<dbReference type="AlphaFoldDB" id="A0A2V0NRW8"/>
<organism evidence="7 8">
    <name type="scientific">Raphidocelis subcapitata</name>
    <dbReference type="NCBI Taxonomy" id="307507"/>
    <lineage>
        <taxon>Eukaryota</taxon>
        <taxon>Viridiplantae</taxon>
        <taxon>Chlorophyta</taxon>
        <taxon>core chlorophytes</taxon>
        <taxon>Chlorophyceae</taxon>
        <taxon>CS clade</taxon>
        <taxon>Sphaeropleales</taxon>
        <taxon>Selenastraceae</taxon>
        <taxon>Raphidocelis</taxon>
    </lineage>
</organism>
<dbReference type="GO" id="GO:0016491">
    <property type="term" value="F:oxidoreductase activity"/>
    <property type="evidence" value="ECO:0007669"/>
    <property type="project" value="InterPro"/>
</dbReference>
<evidence type="ECO:0000259" key="6">
    <source>
        <dbReference type="PROSITE" id="PS00498"/>
    </source>
</evidence>
<evidence type="ECO:0000256" key="5">
    <source>
        <dbReference type="SAM" id="MobiDB-lite"/>
    </source>
</evidence>
<keyword evidence="1" id="KW-0479">Metal-binding</keyword>
<dbReference type="OrthoDB" id="410307at2759"/>
<proteinExistence type="predicted"/>
<comment type="caution">
    <text evidence="7">The sequence shown here is derived from an EMBL/GenBank/DDBJ whole genome shotgun (WGS) entry which is preliminary data.</text>
</comment>
<gene>
    <name evidence="7" type="ORF">Rsub_02777</name>
</gene>
<protein>
    <recommendedName>
        <fullName evidence="6">Tyrosinase copper-binding domain-containing protein</fullName>
    </recommendedName>
</protein>
<sequence length="357" mass="37884">MAQAERDTDAPAPVRDPYFLVYHYKMDPCPKPFAHDWAQCPASHVGERAARRPLAIGYRAVACAYAKRRLPCPDGDACLSAHSLYEYWLHPDRFRTEICQHGQSCKRAVCFFAHSLPELRPTAPGLPPAELCWGTSGSQRGGAAAQRFTAARVGISLQDPSSWAVPPALRGGGAAAAAGFASPPSGEGLQLLAAPGGSASGALASGSGAPLALQHPQPYPQRGAAAVVSPTAAAAGGSAYDSGSAVGYWSGPAGWAVGPSGGFFYDGSGGPQGPFQSEDVMRLQQAPQMFQIVPQQPPYPVACALPQQSMFQVAAAQLPPSQQGWQLLQQQQQQQPQQWQQQQQQPRQPEQQQQQQP</sequence>
<evidence type="ECO:0000313" key="8">
    <source>
        <dbReference type="Proteomes" id="UP000247498"/>
    </source>
</evidence>
<dbReference type="GO" id="GO:0008270">
    <property type="term" value="F:zinc ion binding"/>
    <property type="evidence" value="ECO:0007669"/>
    <property type="project" value="UniProtKB-KW"/>
</dbReference>
<keyword evidence="8" id="KW-1185">Reference proteome</keyword>
<dbReference type="Pfam" id="PF25512">
    <property type="entry name" value="zf-CCCH_AtC3H23"/>
    <property type="match status" value="1"/>
</dbReference>
<dbReference type="PROSITE" id="PS00498">
    <property type="entry name" value="TYROSINASE_2"/>
    <property type="match status" value="1"/>
</dbReference>
<dbReference type="Proteomes" id="UP000247498">
    <property type="component" value="Unassembled WGS sequence"/>
</dbReference>
<feature type="domain" description="Tyrosinase copper-binding" evidence="6">
    <location>
        <begin position="16"/>
        <end position="27"/>
    </location>
</feature>